<comment type="caution">
    <text evidence="2">The sequence shown here is derived from an EMBL/GenBank/DDBJ whole genome shotgun (WGS) entry which is preliminary data.</text>
</comment>
<evidence type="ECO:0000313" key="2">
    <source>
        <dbReference type="EMBL" id="MBD2858165.1"/>
    </source>
</evidence>
<accession>A0A927BZ03</accession>
<sequence>MNDTQQQLDELQSQFAFQEDLLQALNERVVSQDREIQVLQQQLKALRELCLQLADAVEKPAGEGGSLLDERPPHY</sequence>
<dbReference type="PANTHER" id="PTHR36508">
    <property type="entry name" value="PROTEIN SLYX"/>
    <property type="match status" value="1"/>
</dbReference>
<dbReference type="Proteomes" id="UP000610558">
    <property type="component" value="Unassembled WGS sequence"/>
</dbReference>
<dbReference type="EMBL" id="JACXLD010000002">
    <property type="protein sequence ID" value="MBD2858165.1"/>
    <property type="molecule type" value="Genomic_DNA"/>
</dbReference>
<keyword evidence="1" id="KW-0175">Coiled coil</keyword>
<evidence type="ECO:0000256" key="1">
    <source>
        <dbReference type="SAM" id="Coils"/>
    </source>
</evidence>
<dbReference type="AlphaFoldDB" id="A0A927BZ03"/>
<protein>
    <submittedName>
        <fullName evidence="2">SlyX family protein</fullName>
    </submittedName>
</protein>
<keyword evidence="3" id="KW-1185">Reference proteome</keyword>
<feature type="coiled-coil region" evidence="1">
    <location>
        <begin position="1"/>
        <end position="56"/>
    </location>
</feature>
<dbReference type="Pfam" id="PF04102">
    <property type="entry name" value="SlyX"/>
    <property type="match status" value="1"/>
</dbReference>
<gene>
    <name evidence="2" type="ORF">IB286_04025</name>
</gene>
<dbReference type="RefSeq" id="WP_190762764.1">
    <property type="nucleotide sequence ID" value="NZ_JACXLD010000002.1"/>
</dbReference>
<organism evidence="2 3">
    <name type="scientific">Spongiibacter pelagi</name>
    <dbReference type="NCBI Taxonomy" id="2760804"/>
    <lineage>
        <taxon>Bacteria</taxon>
        <taxon>Pseudomonadati</taxon>
        <taxon>Pseudomonadota</taxon>
        <taxon>Gammaproteobacteria</taxon>
        <taxon>Cellvibrionales</taxon>
        <taxon>Spongiibacteraceae</taxon>
        <taxon>Spongiibacter</taxon>
    </lineage>
</organism>
<proteinExistence type="predicted"/>
<dbReference type="InterPro" id="IPR007236">
    <property type="entry name" value="SlyX"/>
</dbReference>
<name>A0A927BZ03_9GAMM</name>
<reference evidence="2" key="1">
    <citation type="submission" date="2020-09" db="EMBL/GenBank/DDBJ databases">
        <authorList>
            <person name="Yoon J.-W."/>
        </authorList>
    </citation>
    <scope>NUCLEOTIDE SEQUENCE</scope>
    <source>
        <strain evidence="2">KMU-158</strain>
    </source>
</reference>
<dbReference type="PANTHER" id="PTHR36508:SF1">
    <property type="entry name" value="PROTEIN SLYX"/>
    <property type="match status" value="1"/>
</dbReference>
<evidence type="ECO:0000313" key="3">
    <source>
        <dbReference type="Proteomes" id="UP000610558"/>
    </source>
</evidence>